<name>A0ABD2MQL7_9CUCU</name>
<evidence type="ECO:0000313" key="1">
    <source>
        <dbReference type="EMBL" id="KAL3268683.1"/>
    </source>
</evidence>
<dbReference type="EMBL" id="JABFTP020000021">
    <property type="protein sequence ID" value="KAL3268683.1"/>
    <property type="molecule type" value="Genomic_DNA"/>
</dbReference>
<organism evidence="1 2">
    <name type="scientific">Cryptolaemus montrouzieri</name>
    <dbReference type="NCBI Taxonomy" id="559131"/>
    <lineage>
        <taxon>Eukaryota</taxon>
        <taxon>Metazoa</taxon>
        <taxon>Ecdysozoa</taxon>
        <taxon>Arthropoda</taxon>
        <taxon>Hexapoda</taxon>
        <taxon>Insecta</taxon>
        <taxon>Pterygota</taxon>
        <taxon>Neoptera</taxon>
        <taxon>Endopterygota</taxon>
        <taxon>Coleoptera</taxon>
        <taxon>Polyphaga</taxon>
        <taxon>Cucujiformia</taxon>
        <taxon>Coccinelloidea</taxon>
        <taxon>Coccinellidae</taxon>
        <taxon>Scymninae</taxon>
        <taxon>Scymnini</taxon>
        <taxon>Cryptolaemus</taxon>
    </lineage>
</organism>
<accession>A0ABD2MQL7</accession>
<sequence>MAKALLHHQLHSNQSDKITLSQVFNSIDQAMMIVIGAETTKSTGKKQLSASKNTLTNSKPIAGKSRFTLLTTVPRTTQIHVSRLATSTKVKVIVGFLKDVIPDVSCTQMNSKK</sequence>
<gene>
    <name evidence="1" type="ORF">HHI36_007786</name>
</gene>
<keyword evidence="2" id="KW-1185">Reference proteome</keyword>
<dbReference type="AlphaFoldDB" id="A0ABD2MQL7"/>
<evidence type="ECO:0000313" key="2">
    <source>
        <dbReference type="Proteomes" id="UP001516400"/>
    </source>
</evidence>
<protein>
    <submittedName>
        <fullName evidence="1">Uncharacterized protein</fullName>
    </submittedName>
</protein>
<comment type="caution">
    <text evidence="1">The sequence shown here is derived from an EMBL/GenBank/DDBJ whole genome shotgun (WGS) entry which is preliminary data.</text>
</comment>
<dbReference type="Proteomes" id="UP001516400">
    <property type="component" value="Unassembled WGS sequence"/>
</dbReference>
<reference evidence="1 2" key="1">
    <citation type="journal article" date="2021" name="BMC Biol.">
        <title>Horizontally acquired antibacterial genes associated with adaptive radiation of ladybird beetles.</title>
        <authorList>
            <person name="Li H.S."/>
            <person name="Tang X.F."/>
            <person name="Huang Y.H."/>
            <person name="Xu Z.Y."/>
            <person name="Chen M.L."/>
            <person name="Du X.Y."/>
            <person name="Qiu B.Y."/>
            <person name="Chen P.T."/>
            <person name="Zhang W."/>
            <person name="Slipinski A."/>
            <person name="Escalona H.E."/>
            <person name="Waterhouse R.M."/>
            <person name="Zwick A."/>
            <person name="Pang H."/>
        </authorList>
    </citation>
    <scope>NUCLEOTIDE SEQUENCE [LARGE SCALE GENOMIC DNA]</scope>
    <source>
        <strain evidence="1">SYSU2018</strain>
    </source>
</reference>
<proteinExistence type="predicted"/>